<name>A0A831YZ99_UNCKA</name>
<dbReference type="Gene3D" id="3.90.70.10">
    <property type="entry name" value="Cysteine proteinases"/>
    <property type="match status" value="1"/>
</dbReference>
<sequence length="338" mass="39694">MAKNARVFLPPEMANVYERHEKLGINRVTSLKRHHEKSRRYRQRHSPKRFRLKKIAHLPGVAVWIVDGTAIRREVDVDFTMGGHGYRYLYVPLDEIWIDRANAHSDDLRPTIWHEYFERILMRNYRFSYELAHKLACRLEITLRNGKTFVLPVGTYRQETGFCGPATLKIYLSYLGRNLSEKYLARLCKTTAEKGTDPVEIVTTARKLGFRVRHRGRPLTEREIRRYCRMAQPERNPRRELIDKVKKQAAGVKVRKAWTVKTVKESIRKGRPILANIQVNREYGNGHYVLIIGFAKDRFVLSDPGDDRGYREVPIPEFMELWYELEDGTVHEGFAIDV</sequence>
<dbReference type="InterPro" id="IPR039564">
    <property type="entry name" value="Peptidase_C39-like"/>
</dbReference>
<protein>
    <recommendedName>
        <fullName evidence="1">Peptidase C39-like domain-containing protein</fullName>
    </recommendedName>
</protein>
<comment type="caution">
    <text evidence="2">The sequence shown here is derived from an EMBL/GenBank/DDBJ whole genome shotgun (WGS) entry which is preliminary data.</text>
</comment>
<proteinExistence type="predicted"/>
<evidence type="ECO:0000313" key="2">
    <source>
        <dbReference type="EMBL" id="HEX61670.1"/>
    </source>
</evidence>
<reference evidence="2" key="1">
    <citation type="journal article" date="2020" name="mSystems">
        <title>Genome- and Community-Level Interaction Insights into Carbon Utilization and Element Cycling Functions of Hydrothermarchaeota in Hydrothermal Sediment.</title>
        <authorList>
            <person name="Zhou Z."/>
            <person name="Liu Y."/>
            <person name="Xu W."/>
            <person name="Pan J."/>
            <person name="Luo Z.H."/>
            <person name="Li M."/>
        </authorList>
    </citation>
    <scope>NUCLEOTIDE SEQUENCE [LARGE SCALE GENOMIC DNA]</scope>
    <source>
        <strain evidence="2">SpSt-361</strain>
    </source>
</reference>
<evidence type="ECO:0000259" key="1">
    <source>
        <dbReference type="Pfam" id="PF13529"/>
    </source>
</evidence>
<dbReference type="EMBL" id="DSPJ01000020">
    <property type="protein sequence ID" value="HEX61670.1"/>
    <property type="molecule type" value="Genomic_DNA"/>
</dbReference>
<dbReference type="AlphaFoldDB" id="A0A831YZ99"/>
<feature type="domain" description="Peptidase C39-like" evidence="1">
    <location>
        <begin position="153"/>
        <end position="304"/>
    </location>
</feature>
<dbReference type="Pfam" id="PF13529">
    <property type="entry name" value="Peptidase_C39_2"/>
    <property type="match status" value="1"/>
</dbReference>
<organism evidence="2">
    <name type="scientific">candidate division WWE3 bacterium</name>
    <dbReference type="NCBI Taxonomy" id="2053526"/>
    <lineage>
        <taxon>Bacteria</taxon>
        <taxon>Katanobacteria</taxon>
    </lineage>
</organism>
<gene>
    <name evidence="2" type="ORF">ENR01_00730</name>
</gene>
<accession>A0A831YZ99</accession>